<dbReference type="OrthoDB" id="30826at2759"/>
<keyword evidence="15 19" id="KW-0234">DNA repair</keyword>
<evidence type="ECO:0000256" key="8">
    <source>
        <dbReference type="ARBA" id="ARBA00022763"/>
    </source>
</evidence>
<dbReference type="GO" id="GO:0003678">
    <property type="term" value="F:DNA helicase activity"/>
    <property type="evidence" value="ECO:0007669"/>
    <property type="project" value="UniProtKB-EC"/>
</dbReference>
<dbReference type="GO" id="GO:0003684">
    <property type="term" value="F:damaged DNA binding"/>
    <property type="evidence" value="ECO:0007669"/>
    <property type="project" value="InterPro"/>
</dbReference>
<dbReference type="InterPro" id="IPR002035">
    <property type="entry name" value="VWF_A"/>
</dbReference>
<keyword evidence="8 19" id="KW-0227">DNA damage</keyword>
<keyword evidence="16 19" id="KW-0539">Nucleus</keyword>
<dbReference type="Gene3D" id="1.10.1600.10">
    <property type="match status" value="1"/>
</dbReference>
<comment type="catalytic activity">
    <reaction evidence="18 19">
        <text>ATP + H2O = ADP + phosphate + H(+)</text>
        <dbReference type="Rhea" id="RHEA:13065"/>
        <dbReference type="ChEBI" id="CHEBI:15377"/>
        <dbReference type="ChEBI" id="CHEBI:15378"/>
        <dbReference type="ChEBI" id="CHEBI:30616"/>
        <dbReference type="ChEBI" id="CHEBI:43474"/>
        <dbReference type="ChEBI" id="CHEBI:456216"/>
        <dbReference type="EC" id="3.6.4.12"/>
    </reaction>
</comment>
<dbReference type="SMART" id="SM00559">
    <property type="entry name" value="Ku78"/>
    <property type="match status" value="1"/>
</dbReference>
<evidence type="ECO:0000256" key="20">
    <source>
        <dbReference type="SAM" id="MobiDB-lite"/>
    </source>
</evidence>
<dbReference type="GO" id="GO:0000723">
    <property type="term" value="P:telomere maintenance"/>
    <property type="evidence" value="ECO:0007669"/>
    <property type="project" value="InterPro"/>
</dbReference>
<dbReference type="STRING" id="321146.A0A139HY77"/>
<sequence>MANKEATVYIIDVGRSMAQKAHGRTQTNLEWALEYFWDNITATVQSGRKMAMAGVIGLRTDDTDNDLANDDDSYTNISVFKPISQVTMSHIRRLREQLTVSKSDSGDAVSALALAIHMIAETCKKLQYKRKIVLVTDASSPMDTDDLSDFTKKIKEDHIELVILGVDFDDAEYGFKEEDKNSLKASNEAVLKQFCDDCDGAFGTLAQAVDELQIPRLKVTKGTPTRTILTLGNPDQYDDALSIEVERYIKVMRASAPSASKFVVREGVQHPAQSSATLSNGSAQASDGGDGLAAVRTARSYQVDDENAPGGKKDVEPDELSKGYEYGRTAVHISESDRNVTAFETNPGLEILGFVDRNQYHRYLDMSRSQMIVAKRTDEKSSMALSSLIHALYELESFAIARIVPKANTQPKLIVLSPNIEPDFECLYDTELPFSEDVRNYKFPPLDRVVTVSGKQLKVHRNLPEEDLLDAMSDYVDKMDLTKANTEDADEPSEYAAMDDTYNPVIHKLTQAIKHRAVHPDDELPEPYHIVTKYSQPPEHLVEQSKTALDKVIGAGNVKKVPPKARGKRWGRKDAPKPLSDLDVAALLAQDPKRKAKKIDPNNAIPEFKQMLQNADDIPEIYEACKQLKFIILDWAKHSIGESNTGRVVEGIRVMRDEIIEFEEPAAFNDVLKEIKKKMLGGELGGDRKEMWYRIRMNKLRPIDKKESAQSEFSEEEAKAFLSLNSKLPE</sequence>
<dbReference type="InterPro" id="IPR005161">
    <property type="entry name" value="Ku_N"/>
</dbReference>
<dbReference type="PANTHER" id="PTHR12604">
    <property type="entry name" value="KU AUTOANTIGEN DNA HELICASE"/>
    <property type="match status" value="1"/>
</dbReference>
<evidence type="ECO:0000256" key="6">
    <source>
        <dbReference type="ARBA" id="ARBA00022454"/>
    </source>
</evidence>
<keyword evidence="14 19" id="KW-0233">DNA recombination</keyword>
<evidence type="ECO:0000256" key="10">
    <source>
        <dbReference type="ARBA" id="ARBA00022806"/>
    </source>
</evidence>
<evidence type="ECO:0000256" key="4">
    <source>
        <dbReference type="ARBA" id="ARBA00012551"/>
    </source>
</evidence>
<evidence type="ECO:0000256" key="2">
    <source>
        <dbReference type="ARBA" id="ARBA00004574"/>
    </source>
</evidence>
<gene>
    <name evidence="22" type="ORF">AC578_476</name>
</gene>
<keyword evidence="10 19" id="KW-0347">Helicase</keyword>
<keyword evidence="12" id="KW-0779">Telomere</keyword>
<dbReference type="Pfam" id="PF02735">
    <property type="entry name" value="Ku"/>
    <property type="match status" value="1"/>
</dbReference>
<keyword evidence="11 19" id="KW-0067">ATP-binding</keyword>
<comment type="function">
    <text evidence="17">Single-stranded DNA-dependent ATP-dependent helicase. Involved in non-homologous end joining (NHEJ) DNA double strand break repair. DNA-binding is sequence-independent but has a high affinity to nicks in double-stranded DNA and to the ends of duplex DNA. Binds to naturally occurring chromosomal ends, and therefore provides chromosomal end protection. Required also for telomere recombination to repair telomeric ends in the absence of telomerase. KU70, of the KU70/KU80 heterodimer, binds to the stem loop of TLC1, the RNA component of telomerase. Involved in telomere maintenance. Interacts with telomeric repeats and subtelomeric sequences thereby controlling telomere length and protecting against subtelomeric rearrangement. Maintains telomeric chromatin, which is involved in silencing the expression of genes located at the telomere. Required for mating-type switching.</text>
</comment>
<dbReference type="InterPro" id="IPR006164">
    <property type="entry name" value="DNA_bd_Ku70/Ku80"/>
</dbReference>
<dbReference type="GO" id="GO:0005524">
    <property type="term" value="F:ATP binding"/>
    <property type="evidence" value="ECO:0007669"/>
    <property type="project" value="UniProtKB-UniRule"/>
</dbReference>
<keyword evidence="7 19" id="KW-0547">Nucleotide-binding</keyword>
<keyword evidence="6" id="KW-0158">Chromosome</keyword>
<evidence type="ECO:0000256" key="12">
    <source>
        <dbReference type="ARBA" id="ARBA00022895"/>
    </source>
</evidence>
<dbReference type="SUPFAM" id="SSF53300">
    <property type="entry name" value="vWA-like"/>
    <property type="match status" value="1"/>
</dbReference>
<evidence type="ECO:0000256" key="18">
    <source>
        <dbReference type="ARBA" id="ARBA00047995"/>
    </source>
</evidence>
<evidence type="ECO:0000256" key="17">
    <source>
        <dbReference type="ARBA" id="ARBA00024890"/>
    </source>
</evidence>
<proteinExistence type="inferred from homology"/>
<dbReference type="FunFam" id="1.10.1600.10:FF:000002">
    <property type="entry name" value="X-ray repair cross-complementing protein 5"/>
    <property type="match status" value="1"/>
</dbReference>
<dbReference type="GO" id="GO:0006303">
    <property type="term" value="P:double-strand break repair via nonhomologous end joining"/>
    <property type="evidence" value="ECO:0007669"/>
    <property type="project" value="InterPro"/>
</dbReference>
<evidence type="ECO:0000313" key="23">
    <source>
        <dbReference type="Proteomes" id="UP000070133"/>
    </source>
</evidence>
<evidence type="ECO:0000256" key="14">
    <source>
        <dbReference type="ARBA" id="ARBA00023172"/>
    </source>
</evidence>
<evidence type="ECO:0000256" key="5">
    <source>
        <dbReference type="ARBA" id="ARBA00021792"/>
    </source>
</evidence>
<dbReference type="GO" id="GO:0042162">
    <property type="term" value="F:telomeric DNA binding"/>
    <property type="evidence" value="ECO:0007669"/>
    <property type="project" value="InterPro"/>
</dbReference>
<dbReference type="InterPro" id="IPR036494">
    <property type="entry name" value="Ku_C_sf"/>
</dbReference>
<dbReference type="InterPro" id="IPR014893">
    <property type="entry name" value="Ku_PK_bind"/>
</dbReference>
<evidence type="ECO:0000256" key="1">
    <source>
        <dbReference type="ARBA" id="ARBA00004123"/>
    </source>
</evidence>
<feature type="compositionally biased region" description="Polar residues" evidence="20">
    <location>
        <begin position="272"/>
        <end position="285"/>
    </location>
</feature>
<dbReference type="FunFam" id="3.40.50.410:FF:000073">
    <property type="entry name" value="ATP-dependent DNA helicase II subunit 2"/>
    <property type="match status" value="1"/>
</dbReference>
<dbReference type="GO" id="GO:0043564">
    <property type="term" value="C:Ku70:Ku80 complex"/>
    <property type="evidence" value="ECO:0007669"/>
    <property type="project" value="InterPro"/>
</dbReference>
<evidence type="ECO:0000256" key="13">
    <source>
        <dbReference type="ARBA" id="ARBA00023125"/>
    </source>
</evidence>
<feature type="region of interest" description="Disordered" evidence="20">
    <location>
        <begin position="300"/>
        <end position="320"/>
    </location>
</feature>
<protein>
    <recommendedName>
        <fullName evidence="5 19">ATP-dependent DNA helicase II subunit 2</fullName>
        <ecNumber evidence="4 19">3.6.4.12</ecNumber>
    </recommendedName>
</protein>
<dbReference type="InterPro" id="IPR024193">
    <property type="entry name" value="Ku80"/>
</dbReference>
<evidence type="ECO:0000313" key="22">
    <source>
        <dbReference type="EMBL" id="KXT07424.1"/>
    </source>
</evidence>
<dbReference type="GO" id="GO:0000781">
    <property type="term" value="C:chromosome, telomeric region"/>
    <property type="evidence" value="ECO:0007669"/>
    <property type="project" value="UniProtKB-SubCell"/>
</dbReference>
<comment type="caution">
    <text evidence="22">The sequence shown here is derived from an EMBL/GenBank/DDBJ whole genome shotgun (WGS) entry which is preliminary data.</text>
</comment>
<evidence type="ECO:0000259" key="21">
    <source>
        <dbReference type="PROSITE" id="PS50234"/>
    </source>
</evidence>
<dbReference type="Proteomes" id="UP000070133">
    <property type="component" value="Unassembled WGS sequence"/>
</dbReference>
<accession>A0A139HY77</accession>
<dbReference type="CDD" id="cd00873">
    <property type="entry name" value="KU80"/>
    <property type="match status" value="1"/>
</dbReference>
<name>A0A139HY77_9PEZI</name>
<evidence type="ECO:0000256" key="11">
    <source>
        <dbReference type="ARBA" id="ARBA00022840"/>
    </source>
</evidence>
<evidence type="ECO:0000256" key="19">
    <source>
        <dbReference type="PIRNR" id="PIRNR016570"/>
    </source>
</evidence>
<feature type="compositionally biased region" description="Basic and acidic residues" evidence="20">
    <location>
        <begin position="311"/>
        <end position="320"/>
    </location>
</feature>
<feature type="region of interest" description="Disordered" evidence="20">
    <location>
        <begin position="272"/>
        <end position="291"/>
    </location>
</feature>
<keyword evidence="13 19" id="KW-0238">DNA-binding</keyword>
<dbReference type="PANTHER" id="PTHR12604:SF4">
    <property type="entry name" value="X-RAY REPAIR CROSS-COMPLEMENTING PROTEIN 5"/>
    <property type="match status" value="1"/>
</dbReference>
<dbReference type="InterPro" id="IPR036465">
    <property type="entry name" value="vWFA_dom_sf"/>
</dbReference>
<dbReference type="SUPFAM" id="SSF101420">
    <property type="entry name" value="C-terminal domain of Ku80"/>
    <property type="match status" value="1"/>
</dbReference>
<dbReference type="Pfam" id="PF03731">
    <property type="entry name" value="Ku_N"/>
    <property type="match status" value="1"/>
</dbReference>
<dbReference type="GO" id="GO:0016887">
    <property type="term" value="F:ATP hydrolysis activity"/>
    <property type="evidence" value="ECO:0007669"/>
    <property type="project" value="RHEA"/>
</dbReference>
<dbReference type="EMBL" id="LFZN01000002">
    <property type="protein sequence ID" value="KXT07424.1"/>
    <property type="molecule type" value="Genomic_DNA"/>
</dbReference>
<evidence type="ECO:0000256" key="15">
    <source>
        <dbReference type="ARBA" id="ARBA00023204"/>
    </source>
</evidence>
<dbReference type="GO" id="GO:0003690">
    <property type="term" value="F:double-stranded DNA binding"/>
    <property type="evidence" value="ECO:0007669"/>
    <property type="project" value="TreeGrafter"/>
</dbReference>
<feature type="domain" description="VWFA" evidence="21">
    <location>
        <begin position="6"/>
        <end position="212"/>
    </location>
</feature>
<dbReference type="EC" id="3.6.4.12" evidence="4 19"/>
<evidence type="ECO:0000256" key="9">
    <source>
        <dbReference type="ARBA" id="ARBA00022801"/>
    </source>
</evidence>
<dbReference type="Gene3D" id="3.40.50.410">
    <property type="entry name" value="von Willebrand factor, type A domain"/>
    <property type="match status" value="1"/>
</dbReference>
<dbReference type="Pfam" id="PF08785">
    <property type="entry name" value="Ku_PK_bind"/>
    <property type="match status" value="1"/>
</dbReference>
<dbReference type="AlphaFoldDB" id="A0A139HY77"/>
<dbReference type="SUPFAM" id="SSF100939">
    <property type="entry name" value="SPOC domain-like"/>
    <property type="match status" value="1"/>
</dbReference>
<evidence type="ECO:0000256" key="3">
    <source>
        <dbReference type="ARBA" id="ARBA00007726"/>
    </source>
</evidence>
<reference evidence="22 23" key="1">
    <citation type="submission" date="2015-07" db="EMBL/GenBank/DDBJ databases">
        <title>Comparative genomics of the Sigatoka disease complex on banana suggests a link between parallel evolutionary changes in Pseudocercospora fijiensis and Pseudocercospora eumusae and increased virulence on the banana host.</title>
        <authorList>
            <person name="Chang T.-C."/>
            <person name="Salvucci A."/>
            <person name="Crous P.W."/>
            <person name="Stergiopoulos I."/>
        </authorList>
    </citation>
    <scope>NUCLEOTIDE SEQUENCE [LARGE SCALE GENOMIC DNA]</scope>
    <source>
        <strain evidence="22 23">CBS 114824</strain>
    </source>
</reference>
<dbReference type="PIRSF" id="PIRSF016570">
    <property type="entry name" value="Ku80"/>
    <property type="match status" value="1"/>
</dbReference>
<dbReference type="PROSITE" id="PS50234">
    <property type="entry name" value="VWFA"/>
    <property type="match status" value="1"/>
</dbReference>
<comment type="similarity">
    <text evidence="3 19">Belongs to the ku80 family.</text>
</comment>
<comment type="subcellular location">
    <subcellularLocation>
        <location evidence="2">Chromosome</location>
        <location evidence="2">Telomere</location>
    </subcellularLocation>
    <subcellularLocation>
        <location evidence="1 19">Nucleus</location>
    </subcellularLocation>
</comment>
<dbReference type="GO" id="GO:0006310">
    <property type="term" value="P:DNA recombination"/>
    <property type="evidence" value="ECO:0007669"/>
    <property type="project" value="UniProtKB-KW"/>
</dbReference>
<dbReference type="Gene3D" id="1.25.40.240">
    <property type="entry name" value="Ku, C-terminal domain"/>
    <property type="match status" value="1"/>
</dbReference>
<dbReference type="Gene3D" id="2.40.290.10">
    <property type="match status" value="1"/>
</dbReference>
<organism evidence="22 23">
    <name type="scientific">Pseudocercospora eumusae</name>
    <dbReference type="NCBI Taxonomy" id="321146"/>
    <lineage>
        <taxon>Eukaryota</taxon>
        <taxon>Fungi</taxon>
        <taxon>Dikarya</taxon>
        <taxon>Ascomycota</taxon>
        <taxon>Pezizomycotina</taxon>
        <taxon>Dothideomycetes</taxon>
        <taxon>Dothideomycetidae</taxon>
        <taxon>Mycosphaerellales</taxon>
        <taxon>Mycosphaerellaceae</taxon>
        <taxon>Pseudocercospora</taxon>
    </lineage>
</organism>
<keyword evidence="23" id="KW-1185">Reference proteome</keyword>
<keyword evidence="9 19" id="KW-0378">Hydrolase</keyword>
<evidence type="ECO:0000256" key="7">
    <source>
        <dbReference type="ARBA" id="ARBA00022741"/>
    </source>
</evidence>
<dbReference type="InterPro" id="IPR016194">
    <property type="entry name" value="SPOC-like_C_dom_sf"/>
</dbReference>
<evidence type="ECO:0000256" key="16">
    <source>
        <dbReference type="ARBA" id="ARBA00023242"/>
    </source>
</evidence>